<dbReference type="PROSITE" id="PS50932">
    <property type="entry name" value="HTH_LACI_2"/>
    <property type="match status" value="1"/>
</dbReference>
<dbReference type="EMBL" id="ADHJ01000014">
    <property type="protein sequence ID" value="EFU42182.1"/>
    <property type="molecule type" value="Genomic_DNA"/>
</dbReference>
<dbReference type="PANTHER" id="PTHR30146:SF109">
    <property type="entry name" value="HTH-TYPE TRANSCRIPTIONAL REGULATOR GALS"/>
    <property type="match status" value="1"/>
</dbReference>
<keyword evidence="2" id="KW-0238">DNA-binding</keyword>
<protein>
    <submittedName>
        <fullName evidence="5">Transcriptional regulator</fullName>
    </submittedName>
</protein>
<dbReference type="CDD" id="cd01392">
    <property type="entry name" value="HTH_LacI"/>
    <property type="match status" value="1"/>
</dbReference>
<evidence type="ECO:0000256" key="1">
    <source>
        <dbReference type="ARBA" id="ARBA00023015"/>
    </source>
</evidence>
<feature type="domain" description="HTH lacI-type" evidence="4">
    <location>
        <begin position="6"/>
        <end position="60"/>
    </location>
</feature>
<organism evidence="5 6">
    <name type="scientific">Paenibacillus vortex V453</name>
    <dbReference type="NCBI Taxonomy" id="715225"/>
    <lineage>
        <taxon>Bacteria</taxon>
        <taxon>Bacillati</taxon>
        <taxon>Bacillota</taxon>
        <taxon>Bacilli</taxon>
        <taxon>Bacillales</taxon>
        <taxon>Paenibacillaceae</taxon>
        <taxon>Paenibacillus</taxon>
    </lineage>
</organism>
<dbReference type="InterPro" id="IPR028082">
    <property type="entry name" value="Peripla_BP_I"/>
</dbReference>
<dbReference type="SUPFAM" id="SSF47413">
    <property type="entry name" value="lambda repressor-like DNA-binding domains"/>
    <property type="match status" value="1"/>
</dbReference>
<dbReference type="Gene3D" id="1.10.260.40">
    <property type="entry name" value="lambda repressor-like DNA-binding domains"/>
    <property type="match status" value="1"/>
</dbReference>
<sequence>MKKSEINSTEIARMAGVSRSTVSRVINNYPNVPQATREKVMQVIEQYNYAPNFSARIMSGKRTSTIGLFMVSREEVFNDSLTNALITRVIESASKRGYYVLTYIIRNTKDDDIMRNVKNTFYQQRIDGGIFIGAANHEPFIEELIADGFVVGVVDQHLEGRSEPNRVISNFNNLEGMRQGVDYLYSLGHRQIAHIAGDPLRWSGPEKLEGFRQAMEAHGLQVRSDWIIPSNFSERSGYQSVQHWLKVTKDLPTAIFACNDSVAFGALRALNEADINVPGDISLMGFDDHLLSARIHPALTSIHVDFSDMMDALTGKLIETIEVSSTDSKRYVGTTELVIRDSCQPLR</sequence>
<keyword evidence="6" id="KW-1185">Reference proteome</keyword>
<evidence type="ECO:0000256" key="3">
    <source>
        <dbReference type="ARBA" id="ARBA00023163"/>
    </source>
</evidence>
<dbReference type="InterPro" id="IPR010982">
    <property type="entry name" value="Lambda_DNA-bd_dom_sf"/>
</dbReference>
<dbReference type="SUPFAM" id="SSF53822">
    <property type="entry name" value="Periplasmic binding protein-like I"/>
    <property type="match status" value="1"/>
</dbReference>
<dbReference type="PANTHER" id="PTHR30146">
    <property type="entry name" value="LACI-RELATED TRANSCRIPTIONAL REPRESSOR"/>
    <property type="match status" value="1"/>
</dbReference>
<keyword evidence="3" id="KW-0804">Transcription</keyword>
<comment type="caution">
    <text evidence="5">The sequence shown here is derived from an EMBL/GenBank/DDBJ whole genome shotgun (WGS) entry which is preliminary data.</text>
</comment>
<dbReference type="AlphaFoldDB" id="A0A2R9SXS2"/>
<dbReference type="RefSeq" id="WP_006208442.1">
    <property type="nucleotide sequence ID" value="NZ_ADHJ01000014.1"/>
</dbReference>
<dbReference type="InterPro" id="IPR046335">
    <property type="entry name" value="LacI/GalR-like_sensor"/>
</dbReference>
<dbReference type="GO" id="GO:0003700">
    <property type="term" value="F:DNA-binding transcription factor activity"/>
    <property type="evidence" value="ECO:0007669"/>
    <property type="project" value="TreeGrafter"/>
</dbReference>
<dbReference type="Gene3D" id="3.40.50.2300">
    <property type="match status" value="2"/>
</dbReference>
<proteinExistence type="predicted"/>
<evidence type="ECO:0000313" key="6">
    <source>
        <dbReference type="Proteomes" id="UP000003094"/>
    </source>
</evidence>
<evidence type="ECO:0000259" key="4">
    <source>
        <dbReference type="PROSITE" id="PS50932"/>
    </source>
</evidence>
<dbReference type="CDD" id="cd06267">
    <property type="entry name" value="PBP1_LacI_sugar_binding-like"/>
    <property type="match status" value="1"/>
</dbReference>
<dbReference type="KEGG" id="pvo:PVOR_07810"/>
<dbReference type="SMART" id="SM00354">
    <property type="entry name" value="HTH_LACI"/>
    <property type="match status" value="1"/>
</dbReference>
<evidence type="ECO:0000256" key="2">
    <source>
        <dbReference type="ARBA" id="ARBA00023125"/>
    </source>
</evidence>
<dbReference type="GeneID" id="97557451"/>
<gene>
    <name evidence="5" type="ORF">PVOR_07810</name>
</gene>
<evidence type="ECO:0000313" key="5">
    <source>
        <dbReference type="EMBL" id="EFU42182.1"/>
    </source>
</evidence>
<keyword evidence="1" id="KW-0805">Transcription regulation</keyword>
<dbReference type="InterPro" id="IPR000843">
    <property type="entry name" value="HTH_LacI"/>
</dbReference>
<dbReference type="Proteomes" id="UP000003094">
    <property type="component" value="Unassembled WGS sequence"/>
</dbReference>
<dbReference type="GO" id="GO:0000976">
    <property type="term" value="F:transcription cis-regulatory region binding"/>
    <property type="evidence" value="ECO:0007669"/>
    <property type="project" value="TreeGrafter"/>
</dbReference>
<accession>A0A2R9SXS2</accession>
<name>A0A2R9SXS2_9BACL</name>
<reference evidence="5 6" key="1">
    <citation type="journal article" date="2010" name="BMC Genomics">
        <title>Genome sequence of the pattern forming Paenibacillus vortex bacterium reveals potential for thriving in complex environments.</title>
        <authorList>
            <person name="Sirota-Madi A."/>
            <person name="Olender T."/>
            <person name="Helman Y."/>
            <person name="Ingham C."/>
            <person name="Brainis I."/>
            <person name="Roth D."/>
            <person name="Hagi E."/>
            <person name="Brodsky L."/>
            <person name="Leshkowitz D."/>
            <person name="Galatenko V."/>
            <person name="Nikolaev V."/>
            <person name="Mugasimangalam R.C."/>
            <person name="Bransburg-Zabary S."/>
            <person name="Gutnick D.L."/>
            <person name="Lancet D."/>
            <person name="Ben-Jacob E."/>
        </authorList>
    </citation>
    <scope>NUCLEOTIDE SEQUENCE [LARGE SCALE GENOMIC DNA]</scope>
    <source>
        <strain evidence="5 6">V453</strain>
    </source>
</reference>
<dbReference type="Pfam" id="PF13377">
    <property type="entry name" value="Peripla_BP_3"/>
    <property type="match status" value="1"/>
</dbReference>
<dbReference type="Pfam" id="PF00356">
    <property type="entry name" value="LacI"/>
    <property type="match status" value="1"/>
</dbReference>